<reference evidence="2" key="2">
    <citation type="submission" date="2014-03" db="EMBL/GenBank/DDBJ databases">
        <title>The whipworm genome and dual-species transcriptomics of an intimate host-pathogen interaction.</title>
        <authorList>
            <person name="Foth B.J."/>
            <person name="Tsai I.J."/>
            <person name="Reid A.J."/>
            <person name="Bancroft A.J."/>
            <person name="Nichol S."/>
            <person name="Tracey A."/>
            <person name="Holroyd N."/>
            <person name="Cotton J.A."/>
            <person name="Stanley E.J."/>
            <person name="Zarowiecki M."/>
            <person name="Liu J.Z."/>
            <person name="Huckvale T."/>
            <person name="Cooper P.J."/>
            <person name="Grencis R.K."/>
            <person name="Berriman M."/>
        </authorList>
    </citation>
    <scope>NUCLEOTIDE SEQUENCE [LARGE SCALE GENOMIC DNA]</scope>
    <source>
        <strain evidence="2">Edinburgh</strain>
    </source>
</reference>
<dbReference type="WBParaSite" id="TMUE_3000014923.1">
    <property type="protein sequence ID" value="TMUE_3000014923.1"/>
    <property type="gene ID" value="WBGene00302398"/>
</dbReference>
<dbReference type="WBParaSite" id="TMUE_0000000228.1">
    <property type="protein sequence ID" value="TMUE_0000000228.1"/>
    <property type="gene ID" value="WBGene00296169"/>
</dbReference>
<evidence type="ECO:0000313" key="2">
    <source>
        <dbReference type="Proteomes" id="UP000046395"/>
    </source>
</evidence>
<accession>A0A5S6PZ45</accession>
<proteinExistence type="predicted"/>
<keyword evidence="2" id="KW-1185">Reference proteome</keyword>
<name>A0A5S6PZ45_TRIMR</name>
<reference evidence="2" key="1">
    <citation type="submission" date="2013-11" db="EMBL/GenBank/DDBJ databases">
        <authorList>
            <person name="Aslett M."/>
        </authorList>
    </citation>
    <scope>NUCLEOTIDE SEQUENCE [LARGE SCALE GENOMIC DNA]</scope>
    <source>
        <strain evidence="2">Edinburgh</strain>
    </source>
</reference>
<evidence type="ECO:0000313" key="3">
    <source>
        <dbReference type="WBParaSite" id="TMUE_0000000228.1"/>
    </source>
</evidence>
<organism evidence="2 3">
    <name type="scientific">Trichuris muris</name>
    <name type="common">Mouse whipworm</name>
    <dbReference type="NCBI Taxonomy" id="70415"/>
    <lineage>
        <taxon>Eukaryota</taxon>
        <taxon>Metazoa</taxon>
        <taxon>Ecdysozoa</taxon>
        <taxon>Nematoda</taxon>
        <taxon>Enoplea</taxon>
        <taxon>Dorylaimia</taxon>
        <taxon>Trichinellida</taxon>
        <taxon>Trichuridae</taxon>
        <taxon>Trichuris</taxon>
    </lineage>
</organism>
<reference evidence="3 4" key="3">
    <citation type="submission" date="2019-12" db="UniProtKB">
        <authorList>
            <consortium name="WormBaseParasite"/>
        </authorList>
    </citation>
    <scope>IDENTIFICATION</scope>
</reference>
<evidence type="ECO:0000313" key="4">
    <source>
        <dbReference type="WBParaSite" id="TMUE_3000014923.1"/>
    </source>
</evidence>
<dbReference type="Proteomes" id="UP000046395">
    <property type="component" value="Unassembled WGS sequence"/>
</dbReference>
<protein>
    <submittedName>
        <fullName evidence="3 4">DUF4772 domain-containing protein</fullName>
    </submittedName>
</protein>
<sequence>MQAIVAPPTPKSKIGLPPCTVKPPGARCISKYHRGTVTGVLSRQAVTVDGIPRHVRDLRFRAPSEESYKGVPPKDDEHNELVLHFTRPEEEPTPADGELLTMRPVRELEEEPVEMRRSSRPRKARTCSCCDT</sequence>
<dbReference type="AlphaFoldDB" id="A0A5S6PZ45"/>
<evidence type="ECO:0000256" key="1">
    <source>
        <dbReference type="SAM" id="MobiDB-lite"/>
    </source>
</evidence>
<feature type="region of interest" description="Disordered" evidence="1">
    <location>
        <begin position="110"/>
        <end position="132"/>
    </location>
</feature>